<keyword evidence="5" id="KW-1133">Transmembrane helix</keyword>
<dbReference type="AlphaFoldDB" id="A0A8J6PG37"/>
<gene>
    <name evidence="7" type="ORF">H8702_09275</name>
</gene>
<dbReference type="CDD" id="cd12912">
    <property type="entry name" value="PDC2_MCP_like"/>
    <property type="match status" value="1"/>
</dbReference>
<keyword evidence="3" id="KW-0808">Transferase</keyword>
<dbReference type="InterPro" id="IPR050640">
    <property type="entry name" value="Bact_2-comp_sensor_kinase"/>
</dbReference>
<dbReference type="SUPFAM" id="SSF55874">
    <property type="entry name" value="ATPase domain of HSP90 chaperone/DNA topoisomerase II/histidine kinase"/>
    <property type="match status" value="1"/>
</dbReference>
<evidence type="ECO:0000256" key="1">
    <source>
        <dbReference type="ARBA" id="ARBA00004370"/>
    </source>
</evidence>
<dbReference type="PROSITE" id="PS50885">
    <property type="entry name" value="HAMP"/>
    <property type="match status" value="1"/>
</dbReference>
<comment type="caution">
    <text evidence="7">The sequence shown here is derived from an EMBL/GenBank/DDBJ whole genome shotgun (WGS) entry which is preliminary data.</text>
</comment>
<keyword evidence="2" id="KW-0597">Phosphoprotein</keyword>
<evidence type="ECO:0000256" key="3">
    <source>
        <dbReference type="ARBA" id="ARBA00022679"/>
    </source>
</evidence>
<comment type="subcellular location">
    <subcellularLocation>
        <location evidence="1">Membrane</location>
    </subcellularLocation>
</comment>
<dbReference type="Proteomes" id="UP000632659">
    <property type="component" value="Unassembled WGS sequence"/>
</dbReference>
<dbReference type="EMBL" id="JACRTL010000005">
    <property type="protein sequence ID" value="MBC8611297.1"/>
    <property type="molecule type" value="Genomic_DNA"/>
</dbReference>
<dbReference type="RefSeq" id="WP_154825319.1">
    <property type="nucleotide sequence ID" value="NZ_JACRTL010000005.1"/>
</dbReference>
<dbReference type="InterPro" id="IPR010559">
    <property type="entry name" value="Sig_transdc_His_kin_internal"/>
</dbReference>
<dbReference type="Pfam" id="PF06580">
    <property type="entry name" value="His_kinase"/>
    <property type="match status" value="1"/>
</dbReference>
<name>A0A8J6PG37_9FIRM</name>
<evidence type="ECO:0000256" key="5">
    <source>
        <dbReference type="SAM" id="Phobius"/>
    </source>
</evidence>
<reference evidence="7" key="1">
    <citation type="submission" date="2020-08" db="EMBL/GenBank/DDBJ databases">
        <title>Genome public.</title>
        <authorList>
            <person name="Liu C."/>
            <person name="Sun Q."/>
        </authorList>
    </citation>
    <scope>NUCLEOTIDE SEQUENCE</scope>
    <source>
        <strain evidence="7">NSJ-15</strain>
    </source>
</reference>
<dbReference type="SMART" id="SM00387">
    <property type="entry name" value="HATPase_c"/>
    <property type="match status" value="1"/>
</dbReference>
<dbReference type="Gene3D" id="3.30.450.20">
    <property type="entry name" value="PAS domain"/>
    <property type="match status" value="1"/>
</dbReference>
<evidence type="ECO:0000313" key="8">
    <source>
        <dbReference type="Proteomes" id="UP000632659"/>
    </source>
</evidence>
<feature type="domain" description="HAMP" evidence="6">
    <location>
        <begin position="314"/>
        <end position="366"/>
    </location>
</feature>
<dbReference type="InterPro" id="IPR003660">
    <property type="entry name" value="HAMP_dom"/>
</dbReference>
<keyword evidence="5" id="KW-0812">Transmembrane</keyword>
<accession>A0A8J6PG37</accession>
<feature type="transmembrane region" description="Helical" evidence="5">
    <location>
        <begin position="15"/>
        <end position="37"/>
    </location>
</feature>
<dbReference type="GO" id="GO:0016020">
    <property type="term" value="C:membrane"/>
    <property type="evidence" value="ECO:0007669"/>
    <property type="project" value="UniProtKB-SubCell"/>
</dbReference>
<dbReference type="Pfam" id="PF02518">
    <property type="entry name" value="HATPase_c"/>
    <property type="match status" value="1"/>
</dbReference>
<keyword evidence="4 7" id="KW-0418">Kinase</keyword>
<keyword evidence="5" id="KW-0472">Membrane</keyword>
<organism evidence="7 8">
    <name type="scientific">Massiliimalia timonensis</name>
    <dbReference type="NCBI Taxonomy" id="1987501"/>
    <lineage>
        <taxon>Bacteria</taxon>
        <taxon>Bacillati</taxon>
        <taxon>Bacillota</taxon>
        <taxon>Clostridia</taxon>
        <taxon>Eubacteriales</taxon>
        <taxon>Oscillospiraceae</taxon>
        <taxon>Massiliimalia</taxon>
    </lineage>
</organism>
<dbReference type="GO" id="GO:0000155">
    <property type="term" value="F:phosphorelay sensor kinase activity"/>
    <property type="evidence" value="ECO:0007669"/>
    <property type="project" value="InterPro"/>
</dbReference>
<protein>
    <submittedName>
        <fullName evidence="7">Sensor histidine kinase</fullName>
    </submittedName>
</protein>
<dbReference type="PANTHER" id="PTHR34220:SF7">
    <property type="entry name" value="SENSOR HISTIDINE KINASE YPDA"/>
    <property type="match status" value="1"/>
</dbReference>
<evidence type="ECO:0000256" key="2">
    <source>
        <dbReference type="ARBA" id="ARBA00022553"/>
    </source>
</evidence>
<sequence>MKKIHFPVLPIKTALSISFVSVFFLFFMVVSTIMFYTSEKMVTDSTRQLAHQEVEEVQQRVNTYLSEIKVLASSLAYNSNIVEYVKTAGHSDFEKTDWHRRLNYVVTGSIIKEKGMHSVGVFSRKEVEGLYFGDTSMQSVYQTRQMYPQYSRLDEIGEECVWIPPFQLKYSAHKLVALQYRIVDVDTFQELGVLTVNLKTLYLNNLLSRYGMAGYLYLADENGEIIAQNKSETLPLKEITKEIDRAGENDVTHVIDGEKYIISYDTLPVTGWRMIGLIPIRELQNNIRNGQILMITSMLVGAVLVIVLSLIISAKISRPIALLTEGMKAIQCDNLGIRIQDQTFLETKRLSQGFNEMLDDINELLIKTYQQELMERDIRLEALQAKISPHFLYNTLETINALLILEENYETSNLVSSLAELLRYSISDSKQIMTVEEELRYIKDYFYIHKVRFGDRFEYRIEMDEEVRSCKIMKMLIQPIVENAVIHGIENKVGKGEVFINAKSENGEVYISVKDNGIGMTQEKVAEILSQKPPTQAECRIGLRNVISRIHLHYGETYGVTIQSTPMIGTTVLIHVPGNR</sequence>
<proteinExistence type="predicted"/>
<dbReference type="PANTHER" id="PTHR34220">
    <property type="entry name" value="SENSOR HISTIDINE KINASE YPDA"/>
    <property type="match status" value="1"/>
</dbReference>
<dbReference type="Gene3D" id="3.30.565.10">
    <property type="entry name" value="Histidine kinase-like ATPase, C-terminal domain"/>
    <property type="match status" value="1"/>
</dbReference>
<dbReference type="Gene3D" id="6.10.340.10">
    <property type="match status" value="1"/>
</dbReference>
<dbReference type="InterPro" id="IPR003594">
    <property type="entry name" value="HATPase_dom"/>
</dbReference>
<evidence type="ECO:0000259" key="6">
    <source>
        <dbReference type="PROSITE" id="PS50885"/>
    </source>
</evidence>
<evidence type="ECO:0000313" key="7">
    <source>
        <dbReference type="EMBL" id="MBC8611297.1"/>
    </source>
</evidence>
<feature type="transmembrane region" description="Helical" evidence="5">
    <location>
        <begin position="292"/>
        <end position="312"/>
    </location>
</feature>
<keyword evidence="8" id="KW-1185">Reference proteome</keyword>
<evidence type="ECO:0000256" key="4">
    <source>
        <dbReference type="ARBA" id="ARBA00022777"/>
    </source>
</evidence>
<dbReference type="InterPro" id="IPR036890">
    <property type="entry name" value="HATPase_C_sf"/>
</dbReference>